<feature type="transmembrane region" description="Helical" evidence="1">
    <location>
        <begin position="7"/>
        <end position="29"/>
    </location>
</feature>
<feature type="transmembrane region" description="Helical" evidence="1">
    <location>
        <begin position="318"/>
        <end position="339"/>
    </location>
</feature>
<name>A0A1X1IZC1_STROR</name>
<feature type="transmembrane region" description="Helical" evidence="1">
    <location>
        <begin position="284"/>
        <end position="306"/>
    </location>
</feature>
<evidence type="ECO:0000256" key="1">
    <source>
        <dbReference type="SAM" id="Phobius"/>
    </source>
</evidence>
<proteinExistence type="predicted"/>
<comment type="caution">
    <text evidence="2">The sequence shown here is derived from an EMBL/GenBank/DDBJ whole genome shotgun (WGS) entry which is preliminary data.</text>
</comment>
<sequence>METQKKLVYFPNSSLRLYVLLVAIVLSILSQTPYIWKLSGIPTQILIMPFWLLLGFLSISSKIHLERPFLFFLLIIGYLVSSLALLEIVTGISYLFNGLSQQLYLAVGVMVLGYWNADVIIRYWKILAMLFVGVSLLISADIYFQYFRGHRFTNIEYVYRAKNSAASIFLSAVILNFSIYNRKWGMWKKVLLFVSSGLLIYMCILMRSRAVLLATAALPLVYIWFQQTSWTRKLGWTLGLSTLVSALLLNPAIYDFFINNLFLKMTSEYRPSGLTLDYVSSNRFVYFEVFAKEISGYELTGIGYYYMDNFYLESLLNYGYIVGTAFILVALSPMFYAFWQRSSPHCFHILFTALAFSYTVNSLFEGYAPFGPGAKSFILWLVFGCLLNKQLGKVGEHSETG</sequence>
<feature type="transmembrane region" description="Helical" evidence="1">
    <location>
        <begin position="346"/>
        <end position="364"/>
    </location>
</feature>
<feature type="transmembrane region" description="Helical" evidence="1">
    <location>
        <begin position="164"/>
        <end position="180"/>
    </location>
</feature>
<feature type="transmembrane region" description="Helical" evidence="1">
    <location>
        <begin position="126"/>
        <end position="144"/>
    </location>
</feature>
<reference evidence="2 3" key="1">
    <citation type="journal article" date="2016" name="Eur. J. Clin. Microbiol. Infect. Dis.">
        <title>Whole genome sequencing as a tool for phylogenetic analysis of clinical strains of Mitis group streptococci.</title>
        <authorList>
            <person name="Rasmussen L.H."/>
            <person name="Dargis R."/>
            <person name="Hojholt K."/>
            <person name="Christensen J.J."/>
            <person name="Skovgaard O."/>
            <person name="Justesen U.S."/>
            <person name="Rosenvinge F.S."/>
            <person name="Moser C."/>
            <person name="Lukjancenko O."/>
            <person name="Rasmussen S."/>
            <person name="Nielsen X.C."/>
        </authorList>
    </citation>
    <scope>NUCLEOTIDE SEQUENCE [LARGE SCALE GENOMIC DNA]</scope>
    <source>
        <strain evidence="2 3">RH_9883_08</strain>
    </source>
</reference>
<protein>
    <submittedName>
        <fullName evidence="2">Polymerase</fullName>
    </submittedName>
</protein>
<dbReference type="AlphaFoldDB" id="A0A1X1IZC1"/>
<dbReference type="EMBL" id="NCUX01000031">
    <property type="protein sequence ID" value="ORO78383.1"/>
    <property type="molecule type" value="Genomic_DNA"/>
</dbReference>
<feature type="transmembrane region" description="Helical" evidence="1">
    <location>
        <begin position="237"/>
        <end position="263"/>
    </location>
</feature>
<feature type="transmembrane region" description="Helical" evidence="1">
    <location>
        <begin position="35"/>
        <end position="57"/>
    </location>
</feature>
<keyword evidence="1" id="KW-0472">Membrane</keyword>
<dbReference type="Proteomes" id="UP000193780">
    <property type="component" value="Unassembled WGS sequence"/>
</dbReference>
<feature type="transmembrane region" description="Helical" evidence="1">
    <location>
        <begin position="102"/>
        <end position="121"/>
    </location>
</feature>
<gene>
    <name evidence="2" type="ORF">B7708_04675</name>
</gene>
<organism evidence="2 3">
    <name type="scientific">Streptococcus oralis subsp. dentisani</name>
    <dbReference type="NCBI Taxonomy" id="1458253"/>
    <lineage>
        <taxon>Bacteria</taxon>
        <taxon>Bacillati</taxon>
        <taxon>Bacillota</taxon>
        <taxon>Bacilli</taxon>
        <taxon>Lactobacillales</taxon>
        <taxon>Streptococcaceae</taxon>
        <taxon>Streptococcus</taxon>
    </lineage>
</organism>
<accession>A0A1X1IZC1</accession>
<feature type="transmembrane region" description="Helical" evidence="1">
    <location>
        <begin position="69"/>
        <end position="96"/>
    </location>
</feature>
<evidence type="ECO:0000313" key="3">
    <source>
        <dbReference type="Proteomes" id="UP000193780"/>
    </source>
</evidence>
<feature type="transmembrane region" description="Helical" evidence="1">
    <location>
        <begin position="192"/>
        <end position="225"/>
    </location>
</feature>
<keyword evidence="1" id="KW-0812">Transmembrane</keyword>
<evidence type="ECO:0000313" key="2">
    <source>
        <dbReference type="EMBL" id="ORO78383.1"/>
    </source>
</evidence>
<keyword evidence="1" id="KW-1133">Transmembrane helix</keyword>